<comment type="caution">
    <text evidence="2">The sequence shown here is derived from an EMBL/GenBank/DDBJ whole genome shotgun (WGS) entry which is preliminary data.</text>
</comment>
<evidence type="ECO:0000256" key="1">
    <source>
        <dbReference type="SAM" id="MobiDB-lite"/>
    </source>
</evidence>
<accession>A0A1E8CIN4</accession>
<dbReference type="InterPro" id="IPR029063">
    <property type="entry name" value="SAM-dependent_MTases_sf"/>
</dbReference>
<name>A0A1E8CIN4_9GAMM</name>
<protein>
    <recommendedName>
        <fullName evidence="4">SAM-dependent methyltransferase</fullName>
    </recommendedName>
</protein>
<proteinExistence type="predicted"/>
<dbReference type="STRING" id="1524254.PHACT_03075"/>
<dbReference type="InterPro" id="IPR010342">
    <property type="entry name" value="DUF938"/>
</dbReference>
<dbReference type="AlphaFoldDB" id="A0A1E8CIN4"/>
<dbReference type="Proteomes" id="UP000175669">
    <property type="component" value="Unassembled WGS sequence"/>
</dbReference>
<evidence type="ECO:0000313" key="2">
    <source>
        <dbReference type="EMBL" id="OFE12239.1"/>
    </source>
</evidence>
<dbReference type="RefSeq" id="WP_070115862.1">
    <property type="nucleotide sequence ID" value="NZ_MASR01000001.1"/>
</dbReference>
<feature type="region of interest" description="Disordered" evidence="1">
    <location>
        <begin position="1"/>
        <end position="20"/>
    </location>
</feature>
<sequence length="232" mass="25501">MSVSSDARRSSPSSARNREPIAQVLQRHLPARSQVLEIASGTGEHAVYLSQQLSSAHWWPSDINTDAISSINAWRDNADADAVQPALVLDVSRPPAETLRDLHNAGANPPVFDAIICINMIHISPWQATQGLMQTARALLREGGILYLYGPYRRHGEHTADSNALFDADLRSRDPRWGIRALEEVCELAATQDLIVAEIVDMPANNLSVVLQKHTSSDTQTRHLASTTRSDD</sequence>
<dbReference type="SUPFAM" id="SSF53335">
    <property type="entry name" value="S-adenosyl-L-methionine-dependent methyltransferases"/>
    <property type="match status" value="1"/>
</dbReference>
<evidence type="ECO:0000313" key="3">
    <source>
        <dbReference type="Proteomes" id="UP000175669"/>
    </source>
</evidence>
<keyword evidence="3" id="KW-1185">Reference proteome</keyword>
<dbReference type="Pfam" id="PF06080">
    <property type="entry name" value="DUF938"/>
    <property type="match status" value="1"/>
</dbReference>
<organism evidence="2 3">
    <name type="scientific">Pseudohongiella acticola</name>
    <dbReference type="NCBI Taxonomy" id="1524254"/>
    <lineage>
        <taxon>Bacteria</taxon>
        <taxon>Pseudomonadati</taxon>
        <taxon>Pseudomonadota</taxon>
        <taxon>Gammaproteobacteria</taxon>
        <taxon>Pseudomonadales</taxon>
        <taxon>Pseudohongiellaceae</taxon>
        <taxon>Pseudohongiella</taxon>
    </lineage>
</organism>
<dbReference type="Gene3D" id="3.40.50.150">
    <property type="entry name" value="Vaccinia Virus protein VP39"/>
    <property type="match status" value="1"/>
</dbReference>
<dbReference type="CDD" id="cd02440">
    <property type="entry name" value="AdoMet_MTases"/>
    <property type="match status" value="1"/>
</dbReference>
<dbReference type="EMBL" id="MASR01000001">
    <property type="protein sequence ID" value="OFE12239.1"/>
    <property type="molecule type" value="Genomic_DNA"/>
</dbReference>
<reference evidence="3" key="1">
    <citation type="submission" date="2016-07" db="EMBL/GenBank/DDBJ databases">
        <authorList>
            <person name="Florea S."/>
            <person name="Webb J.S."/>
            <person name="Jaromczyk J."/>
            <person name="Schardl C.L."/>
        </authorList>
    </citation>
    <scope>NUCLEOTIDE SEQUENCE [LARGE SCALE GENOMIC DNA]</scope>
    <source>
        <strain evidence="3">KCTC 42131</strain>
    </source>
</reference>
<evidence type="ECO:0008006" key="4">
    <source>
        <dbReference type="Google" id="ProtNLM"/>
    </source>
</evidence>
<dbReference type="PANTHER" id="PTHR20974:SF0">
    <property type="entry name" value="UPF0585 PROTEIN CG18661"/>
    <property type="match status" value="1"/>
</dbReference>
<gene>
    <name evidence="2" type="ORF">PHACT_03075</name>
</gene>
<dbReference type="PANTHER" id="PTHR20974">
    <property type="entry name" value="UPF0585 PROTEIN CG18661"/>
    <property type="match status" value="1"/>
</dbReference>
<feature type="compositionally biased region" description="Low complexity" evidence="1">
    <location>
        <begin position="1"/>
        <end position="15"/>
    </location>
</feature>
<dbReference type="OrthoDB" id="5563826at2"/>